<accession>A0AAW2F3P2</accession>
<feature type="compositionally biased region" description="Polar residues" evidence="1">
    <location>
        <begin position="35"/>
        <end position="49"/>
    </location>
</feature>
<feature type="region of interest" description="Disordered" evidence="1">
    <location>
        <begin position="26"/>
        <end position="87"/>
    </location>
</feature>
<protein>
    <submittedName>
        <fullName evidence="2">Uncharacterized protein</fullName>
    </submittedName>
</protein>
<name>A0AAW2F3P2_9HYME</name>
<dbReference type="Proteomes" id="UP001430953">
    <property type="component" value="Unassembled WGS sequence"/>
</dbReference>
<dbReference type="EMBL" id="JADYXP020000015">
    <property type="protein sequence ID" value="KAL0109735.1"/>
    <property type="molecule type" value="Genomic_DNA"/>
</dbReference>
<dbReference type="AlphaFoldDB" id="A0AAW2F3P2"/>
<sequence length="105" mass="11256">MYIEFYFKLKISCASHSSLSSASKISVNSSAASSNAGPHSKLSNVTATAENEDDGMVNDDDDDDDDDDDTNDDDDDCGRALSPPSEGWGLLALLDAPRIRLLSIR</sequence>
<evidence type="ECO:0000313" key="2">
    <source>
        <dbReference type="EMBL" id="KAL0109735.1"/>
    </source>
</evidence>
<organism evidence="2 3">
    <name type="scientific">Cardiocondyla obscurior</name>
    <dbReference type="NCBI Taxonomy" id="286306"/>
    <lineage>
        <taxon>Eukaryota</taxon>
        <taxon>Metazoa</taxon>
        <taxon>Ecdysozoa</taxon>
        <taxon>Arthropoda</taxon>
        <taxon>Hexapoda</taxon>
        <taxon>Insecta</taxon>
        <taxon>Pterygota</taxon>
        <taxon>Neoptera</taxon>
        <taxon>Endopterygota</taxon>
        <taxon>Hymenoptera</taxon>
        <taxon>Apocrita</taxon>
        <taxon>Aculeata</taxon>
        <taxon>Formicoidea</taxon>
        <taxon>Formicidae</taxon>
        <taxon>Myrmicinae</taxon>
        <taxon>Cardiocondyla</taxon>
    </lineage>
</organism>
<reference evidence="2 3" key="1">
    <citation type="submission" date="2023-03" db="EMBL/GenBank/DDBJ databases">
        <title>High recombination rates correlate with genetic variation in Cardiocondyla obscurior ants.</title>
        <authorList>
            <person name="Errbii M."/>
        </authorList>
    </citation>
    <scope>NUCLEOTIDE SEQUENCE [LARGE SCALE GENOMIC DNA]</scope>
    <source>
        <strain evidence="2">Alpha-2009</strain>
        <tissue evidence="2">Whole body</tissue>
    </source>
</reference>
<feature type="compositionally biased region" description="Acidic residues" evidence="1">
    <location>
        <begin position="50"/>
        <end position="76"/>
    </location>
</feature>
<proteinExistence type="predicted"/>
<keyword evidence="3" id="KW-1185">Reference proteome</keyword>
<evidence type="ECO:0000313" key="3">
    <source>
        <dbReference type="Proteomes" id="UP001430953"/>
    </source>
</evidence>
<comment type="caution">
    <text evidence="2">The sequence shown here is derived from an EMBL/GenBank/DDBJ whole genome shotgun (WGS) entry which is preliminary data.</text>
</comment>
<evidence type="ECO:0000256" key="1">
    <source>
        <dbReference type="SAM" id="MobiDB-lite"/>
    </source>
</evidence>
<gene>
    <name evidence="2" type="ORF">PUN28_014633</name>
</gene>